<organism evidence="3">
    <name type="scientific">Schistocephalus solidus</name>
    <name type="common">Tapeworm</name>
    <dbReference type="NCBI Taxonomy" id="70667"/>
    <lineage>
        <taxon>Eukaryota</taxon>
        <taxon>Metazoa</taxon>
        <taxon>Spiralia</taxon>
        <taxon>Lophotrochozoa</taxon>
        <taxon>Platyhelminthes</taxon>
        <taxon>Cestoda</taxon>
        <taxon>Eucestoda</taxon>
        <taxon>Diphyllobothriidea</taxon>
        <taxon>Diphyllobothriidae</taxon>
        <taxon>Schistocephalus</taxon>
    </lineage>
</organism>
<reference evidence="3" key="1">
    <citation type="submission" date="2016-06" db="UniProtKB">
        <authorList>
            <consortium name="WormBaseParasite"/>
        </authorList>
    </citation>
    <scope>IDENTIFICATION</scope>
</reference>
<dbReference type="OrthoDB" id="410381at2759"/>
<sequence>MEQLWAALNDIRKEMRAMTVANTASQSICHLPLCKEEAYNDFIGGIRRTLDYANEVATPRAKVTTGGLNWVRVSVVACASTPGMSDSRTSHLPPLKNSYAVVKLKQSTITPAPIPLAIPSRLLRSNRPEWRTALVAWELARYKVDIADLSETRFSEQGQLEEVGAGYTFFWSGQAQRQSAATLVLPLPSETTSWDVCPVCCMVSLIA</sequence>
<keyword evidence="2" id="KW-1185">Reference proteome</keyword>
<dbReference type="AlphaFoldDB" id="A0A183T2G1"/>
<gene>
    <name evidence="1" type="ORF">SSLN_LOCUS10659</name>
</gene>
<evidence type="ECO:0000313" key="3">
    <source>
        <dbReference type="WBParaSite" id="SSLN_0001107201-mRNA-1"/>
    </source>
</evidence>
<name>A0A183T2G1_SCHSO</name>
<evidence type="ECO:0000313" key="2">
    <source>
        <dbReference type="Proteomes" id="UP000275846"/>
    </source>
</evidence>
<reference evidence="1 2" key="2">
    <citation type="submission" date="2018-11" db="EMBL/GenBank/DDBJ databases">
        <authorList>
            <consortium name="Pathogen Informatics"/>
        </authorList>
    </citation>
    <scope>NUCLEOTIDE SEQUENCE [LARGE SCALE GENOMIC DNA]</scope>
    <source>
        <strain evidence="1 2">NST_G2</strain>
    </source>
</reference>
<dbReference type="WBParaSite" id="SSLN_0001107201-mRNA-1">
    <property type="protein sequence ID" value="SSLN_0001107201-mRNA-1"/>
    <property type="gene ID" value="SSLN_0001107201"/>
</dbReference>
<protein>
    <submittedName>
        <fullName evidence="1 3">Uncharacterized protein</fullName>
    </submittedName>
</protein>
<proteinExistence type="predicted"/>
<dbReference type="Proteomes" id="UP000275846">
    <property type="component" value="Unassembled WGS sequence"/>
</dbReference>
<accession>A0A183T2G1</accession>
<evidence type="ECO:0000313" key="1">
    <source>
        <dbReference type="EMBL" id="VDL97044.1"/>
    </source>
</evidence>
<dbReference type="EMBL" id="UYSU01036009">
    <property type="protein sequence ID" value="VDL97044.1"/>
    <property type="molecule type" value="Genomic_DNA"/>
</dbReference>